<protein>
    <submittedName>
        <fullName evidence="3">Stage II sporulation protein D</fullName>
    </submittedName>
</protein>
<dbReference type="Pfam" id="PF08486">
    <property type="entry name" value="SpoIID"/>
    <property type="match status" value="1"/>
</dbReference>
<dbReference type="InterPro" id="IPR013486">
    <property type="entry name" value="SpoIID/LytB"/>
</dbReference>
<dbReference type="InterPro" id="IPR014225">
    <property type="entry name" value="Spore_II_D_firmicutes"/>
</dbReference>
<feature type="chain" id="PRO_5038607760" evidence="1">
    <location>
        <begin position="21"/>
        <end position="338"/>
    </location>
</feature>
<dbReference type="Proteomes" id="UP000713596">
    <property type="component" value="Unassembled WGS sequence"/>
</dbReference>
<dbReference type="NCBIfam" id="TIGR02669">
    <property type="entry name" value="SpoIID_LytB"/>
    <property type="match status" value="1"/>
</dbReference>
<name>A0A948WUJ9_9FIRM</name>
<evidence type="ECO:0000256" key="1">
    <source>
        <dbReference type="SAM" id="SignalP"/>
    </source>
</evidence>
<reference evidence="3" key="2">
    <citation type="submission" date="2021-04" db="EMBL/GenBank/DDBJ databases">
        <authorList>
            <person name="Gilroy R."/>
        </authorList>
    </citation>
    <scope>NUCLEOTIDE SEQUENCE</scope>
    <source>
        <strain evidence="3">B5_2728</strain>
    </source>
</reference>
<proteinExistence type="predicted"/>
<dbReference type="InterPro" id="IPR013693">
    <property type="entry name" value="SpoIID/LytB_N"/>
</dbReference>
<dbReference type="GO" id="GO:0030435">
    <property type="term" value="P:sporulation resulting in formation of a cellular spore"/>
    <property type="evidence" value="ECO:0007669"/>
    <property type="project" value="InterPro"/>
</dbReference>
<organism evidence="3 4">
    <name type="scientific">Candidatus Allofournierella pullistercoris</name>
    <dbReference type="NCBI Taxonomy" id="2838597"/>
    <lineage>
        <taxon>Bacteria</taxon>
        <taxon>Bacillati</taxon>
        <taxon>Bacillota</taxon>
        <taxon>Clostridia</taxon>
        <taxon>Eubacteriales</taxon>
        <taxon>Oscillospiraceae</taxon>
        <taxon>Allofournierella</taxon>
    </lineage>
</organism>
<accession>A0A948WUJ9</accession>
<evidence type="ECO:0000259" key="2">
    <source>
        <dbReference type="Pfam" id="PF08486"/>
    </source>
</evidence>
<evidence type="ECO:0000313" key="4">
    <source>
        <dbReference type="Proteomes" id="UP000713596"/>
    </source>
</evidence>
<gene>
    <name evidence="3" type="primary">spoIID</name>
    <name evidence="3" type="ORF">H9882_04900</name>
</gene>
<feature type="domain" description="Sporulation stage II protein D amidase enhancer LytB N-terminal" evidence="2">
    <location>
        <begin position="69"/>
        <end position="119"/>
    </location>
</feature>
<dbReference type="AlphaFoldDB" id="A0A948WUJ9"/>
<sequence length="338" mass="36823">MKQTLSALVLFAFCSLAIPACVHLIPTVSPTALELPQTLSPLVPQATTPPDKPSEEQAIIRVQDAASGEILEIPVLEYMIGAAASEMPITWPDEALKAQAVAAHSYALYQRSQAIANGQEDAGWFTVEPARRLGYMSREVLQQYWGEAFEENYQRLEQLFAPLCDTVLLYEGQPAAACYHAISNGRTESSGQVWNQELPYLQGVESSVDKGAEGYSVTVDYTAQQMYDMLAFQVPGANLEGDPSQWFGESEWTDAGYIKRLQVGGVFISGPQLRSIMGLRSSCFSIQYDGEKFSVTTLGYGHGVGLSQTGAAAMAEQGQTFEQILSWYFPGTSLGQAN</sequence>
<keyword evidence="1" id="KW-0732">Signal</keyword>
<reference evidence="3" key="1">
    <citation type="journal article" date="2021" name="PeerJ">
        <title>Extensive microbial diversity within the chicken gut microbiome revealed by metagenomics and culture.</title>
        <authorList>
            <person name="Gilroy R."/>
            <person name="Ravi A."/>
            <person name="Getino M."/>
            <person name="Pursley I."/>
            <person name="Horton D.L."/>
            <person name="Alikhan N.F."/>
            <person name="Baker D."/>
            <person name="Gharbi K."/>
            <person name="Hall N."/>
            <person name="Watson M."/>
            <person name="Adriaenssens E.M."/>
            <person name="Foster-Nyarko E."/>
            <person name="Jarju S."/>
            <person name="Secka A."/>
            <person name="Antonio M."/>
            <person name="Oren A."/>
            <person name="Chaudhuri R.R."/>
            <person name="La Ragione R."/>
            <person name="Hildebrand F."/>
            <person name="Pallen M.J."/>
        </authorList>
    </citation>
    <scope>NUCLEOTIDE SEQUENCE</scope>
    <source>
        <strain evidence="3">B5_2728</strain>
    </source>
</reference>
<feature type="signal peptide" evidence="1">
    <location>
        <begin position="1"/>
        <end position="20"/>
    </location>
</feature>
<dbReference type="EMBL" id="JAHLFP010000036">
    <property type="protein sequence ID" value="MBU3806213.1"/>
    <property type="molecule type" value="Genomic_DNA"/>
</dbReference>
<evidence type="ECO:0000313" key="3">
    <source>
        <dbReference type="EMBL" id="MBU3806213.1"/>
    </source>
</evidence>
<comment type="caution">
    <text evidence="3">The sequence shown here is derived from an EMBL/GenBank/DDBJ whole genome shotgun (WGS) entry which is preliminary data.</text>
</comment>
<dbReference type="NCBIfam" id="TIGR02870">
    <property type="entry name" value="spore_II_D"/>
    <property type="match status" value="1"/>
</dbReference>